<dbReference type="PROSITE" id="PS51318">
    <property type="entry name" value="TAT"/>
    <property type="match status" value="1"/>
</dbReference>
<dbReference type="AlphaFoldDB" id="A0A5N8XS76"/>
<keyword evidence="1" id="KW-0732">Signal</keyword>
<dbReference type="RefSeq" id="WP_152775636.1">
    <property type="nucleotide sequence ID" value="NZ_VJZC01000391.1"/>
</dbReference>
<gene>
    <name evidence="2" type="ORF">FNH08_35505</name>
</gene>
<sequence>MSPARRFPSPSPTTGLSRRRLLASLAALPVAGVTAGCGSGDVSADGTVTLDFQWWGSEDRNLATEKAVRLFERRHPKIRVATSYAGYDAYLQRLATQVAAGGGPDVMQMDVAYLRTYADRDVLADLAEPVFSTISRSRIPRLYQQTGVVDGTLVGIPTGVATTALFIDPALWRKAGVGIPKAGWTWDDLLTDIGPKLKRAVPGRAPLTDFGGYVECFHVWLVQHGKSLYAGDGSTGFTEADLLGFWQLMGRLRDKGVFTPPPVTASSLSGGAGDRALVRKLSTAEFQITSSGTSYWETYGEVTPIPFPTVSASAPPGMAAAASSSLCVRRTSPHRREAALLIDFLVNDPEAAEVLGVVRGLPPNQRNLDRLAPKLSGGDRVIERYVADVRGDLAPPLPPAPSGADEDKNEFRRVYQDIIFGASEVRAAAAEMWDKFHTSVPQG</sequence>
<proteinExistence type="predicted"/>
<dbReference type="PANTHER" id="PTHR43649:SF30">
    <property type="entry name" value="ABC TRANSPORTER SUBSTRATE-BINDING PROTEIN"/>
    <property type="match status" value="1"/>
</dbReference>
<dbReference type="SUPFAM" id="SSF53850">
    <property type="entry name" value="Periplasmic binding protein-like II"/>
    <property type="match status" value="1"/>
</dbReference>
<feature type="chain" id="PRO_5038895927" evidence="1">
    <location>
        <begin position="36"/>
        <end position="443"/>
    </location>
</feature>
<dbReference type="OrthoDB" id="7918484at2"/>
<dbReference type="Gene3D" id="3.40.190.10">
    <property type="entry name" value="Periplasmic binding protein-like II"/>
    <property type="match status" value="2"/>
</dbReference>
<keyword evidence="3" id="KW-1185">Reference proteome</keyword>
<name>A0A5N8XS76_9ACTN</name>
<reference evidence="2 3" key="1">
    <citation type="submission" date="2019-07" db="EMBL/GenBank/DDBJ databases">
        <title>New species of Amycolatopsis and Streptomyces.</title>
        <authorList>
            <person name="Duangmal K."/>
            <person name="Teo W.F.A."/>
            <person name="Lipun K."/>
        </authorList>
    </citation>
    <scope>NUCLEOTIDE SEQUENCE [LARGE SCALE GENOMIC DNA]</scope>
    <source>
        <strain evidence="2 3">NBRC 106415</strain>
    </source>
</reference>
<protein>
    <submittedName>
        <fullName evidence="2">Carbohydrate ABC transporter substrate-binding protein</fullName>
    </submittedName>
</protein>
<dbReference type="Proteomes" id="UP000400924">
    <property type="component" value="Unassembled WGS sequence"/>
</dbReference>
<dbReference type="PANTHER" id="PTHR43649">
    <property type="entry name" value="ARABINOSE-BINDING PROTEIN-RELATED"/>
    <property type="match status" value="1"/>
</dbReference>
<dbReference type="InterPro" id="IPR050490">
    <property type="entry name" value="Bact_solute-bd_prot1"/>
</dbReference>
<dbReference type="Pfam" id="PF13416">
    <property type="entry name" value="SBP_bac_8"/>
    <property type="match status" value="1"/>
</dbReference>
<organism evidence="2 3">
    <name type="scientific">Streptomyces spongiae</name>
    <dbReference type="NCBI Taxonomy" id="565072"/>
    <lineage>
        <taxon>Bacteria</taxon>
        <taxon>Bacillati</taxon>
        <taxon>Actinomycetota</taxon>
        <taxon>Actinomycetes</taxon>
        <taxon>Kitasatosporales</taxon>
        <taxon>Streptomycetaceae</taxon>
        <taxon>Streptomyces</taxon>
    </lineage>
</organism>
<feature type="signal peptide" evidence="1">
    <location>
        <begin position="1"/>
        <end position="35"/>
    </location>
</feature>
<evidence type="ECO:0000256" key="1">
    <source>
        <dbReference type="SAM" id="SignalP"/>
    </source>
</evidence>
<dbReference type="EMBL" id="VJZC01000391">
    <property type="protein sequence ID" value="MPY62263.1"/>
    <property type="molecule type" value="Genomic_DNA"/>
</dbReference>
<comment type="caution">
    <text evidence="2">The sequence shown here is derived from an EMBL/GenBank/DDBJ whole genome shotgun (WGS) entry which is preliminary data.</text>
</comment>
<dbReference type="InterPro" id="IPR006311">
    <property type="entry name" value="TAT_signal"/>
</dbReference>
<dbReference type="InterPro" id="IPR006059">
    <property type="entry name" value="SBP"/>
</dbReference>
<evidence type="ECO:0000313" key="2">
    <source>
        <dbReference type="EMBL" id="MPY62263.1"/>
    </source>
</evidence>
<evidence type="ECO:0000313" key="3">
    <source>
        <dbReference type="Proteomes" id="UP000400924"/>
    </source>
</evidence>
<accession>A0A5N8XS76</accession>